<dbReference type="PANTHER" id="PTHR33630:SF9">
    <property type="entry name" value="CUTINASE 4"/>
    <property type="match status" value="1"/>
</dbReference>
<keyword evidence="5" id="KW-0732">Signal</keyword>
<evidence type="ECO:0000256" key="1">
    <source>
        <dbReference type="ARBA" id="ARBA00007534"/>
    </source>
</evidence>
<dbReference type="KEGG" id="nwl:NWFMUON74_34920"/>
<dbReference type="InterPro" id="IPR029058">
    <property type="entry name" value="AB_hydrolase_fold"/>
</dbReference>
<dbReference type="EMBL" id="AP023396">
    <property type="protein sequence ID" value="BCK55720.1"/>
    <property type="molecule type" value="Genomic_DNA"/>
</dbReference>
<evidence type="ECO:0008006" key="8">
    <source>
        <dbReference type="Google" id="ProtNLM"/>
    </source>
</evidence>
<reference evidence="6 7" key="1">
    <citation type="submission" date="2020-08" db="EMBL/GenBank/DDBJ databases">
        <title>Genome Sequencing of Nocardia wallacei strain FMUON74 and assembly.</title>
        <authorList>
            <person name="Toyokawa M."/>
            <person name="Uesaka K."/>
        </authorList>
    </citation>
    <scope>NUCLEOTIDE SEQUENCE [LARGE SCALE GENOMIC DNA]</scope>
    <source>
        <strain evidence="6 7">FMUON74</strain>
    </source>
</reference>
<dbReference type="Proteomes" id="UP000516173">
    <property type="component" value="Chromosome"/>
</dbReference>
<dbReference type="SMART" id="SM01110">
    <property type="entry name" value="Cutinase"/>
    <property type="match status" value="1"/>
</dbReference>
<protein>
    <recommendedName>
        <fullName evidence="8">Cutinase</fullName>
    </recommendedName>
</protein>
<dbReference type="InterPro" id="IPR000675">
    <property type="entry name" value="Cutinase/axe"/>
</dbReference>
<dbReference type="AlphaFoldDB" id="A0A7G1KL11"/>
<dbReference type="Gene3D" id="3.40.50.1820">
    <property type="entry name" value="alpha/beta hydrolase"/>
    <property type="match status" value="1"/>
</dbReference>
<evidence type="ECO:0000256" key="5">
    <source>
        <dbReference type="SAM" id="SignalP"/>
    </source>
</evidence>
<evidence type="ECO:0000313" key="7">
    <source>
        <dbReference type="Proteomes" id="UP000516173"/>
    </source>
</evidence>
<keyword evidence="2" id="KW-0719">Serine esterase</keyword>
<keyword evidence="7" id="KW-1185">Reference proteome</keyword>
<dbReference type="GeneID" id="80348019"/>
<proteinExistence type="inferred from homology"/>
<accession>A0A7G1KL11</accession>
<evidence type="ECO:0000313" key="6">
    <source>
        <dbReference type="EMBL" id="BCK55720.1"/>
    </source>
</evidence>
<dbReference type="RefSeq" id="WP_187688783.1">
    <property type="nucleotide sequence ID" value="NZ_AP023396.1"/>
</dbReference>
<dbReference type="PANTHER" id="PTHR33630">
    <property type="entry name" value="CUTINASE RV1984C-RELATED-RELATED"/>
    <property type="match status" value="1"/>
</dbReference>
<feature type="signal peptide" evidence="5">
    <location>
        <begin position="1"/>
        <end position="31"/>
    </location>
</feature>
<gene>
    <name evidence="6" type="ORF">NWFMUON74_34920</name>
</gene>
<evidence type="ECO:0000256" key="4">
    <source>
        <dbReference type="ARBA" id="ARBA00023157"/>
    </source>
</evidence>
<organism evidence="6 7">
    <name type="scientific">Nocardia wallacei</name>
    <dbReference type="NCBI Taxonomy" id="480035"/>
    <lineage>
        <taxon>Bacteria</taxon>
        <taxon>Bacillati</taxon>
        <taxon>Actinomycetota</taxon>
        <taxon>Actinomycetes</taxon>
        <taxon>Mycobacteriales</taxon>
        <taxon>Nocardiaceae</taxon>
        <taxon>Nocardia</taxon>
    </lineage>
</organism>
<comment type="similarity">
    <text evidence="1">Belongs to the cutinase family.</text>
</comment>
<dbReference type="Pfam" id="PF01083">
    <property type="entry name" value="Cutinase"/>
    <property type="match status" value="1"/>
</dbReference>
<keyword evidence="3" id="KW-0378">Hydrolase</keyword>
<evidence type="ECO:0000256" key="3">
    <source>
        <dbReference type="ARBA" id="ARBA00022801"/>
    </source>
</evidence>
<name>A0A7G1KL11_9NOCA</name>
<evidence type="ECO:0000256" key="2">
    <source>
        <dbReference type="ARBA" id="ARBA00022487"/>
    </source>
</evidence>
<sequence length="303" mass="31536">MSVRKSCGALASAAAIAAAVVSAAGTPAAQAAPGGCPDLYVVAVPGTWETSREDPREGMLSAVTDGLPGNIRTDYVSYAATAMPWEGEVYGRSKQEGFDNARNLVADMGRACPATRIALLGYSQGADAAGDLAAQIGTGLGVVPPDRVAAVGLLADPRRSPTDPMVGPPVPGAGAGGPRIGGFGWLTPRVRSICAVGDLYCSTPDDDYATRIAGFFAQLSAPDPGLANRYQQEAQSIINDLMAAGGLPMLQSQFTDSANEQRRQELEEFYSSKVHQEYASYVVDGNGATATGWLRHWLLDAAR</sequence>
<dbReference type="SUPFAM" id="SSF53474">
    <property type="entry name" value="alpha/beta-Hydrolases"/>
    <property type="match status" value="1"/>
</dbReference>
<feature type="chain" id="PRO_5028945076" description="Cutinase" evidence="5">
    <location>
        <begin position="32"/>
        <end position="303"/>
    </location>
</feature>
<keyword evidence="4" id="KW-1015">Disulfide bond</keyword>
<dbReference type="GO" id="GO:0052689">
    <property type="term" value="F:carboxylic ester hydrolase activity"/>
    <property type="evidence" value="ECO:0007669"/>
    <property type="project" value="UniProtKB-KW"/>
</dbReference>